<evidence type="ECO:0000313" key="7">
    <source>
        <dbReference type="Proteomes" id="UP000293671"/>
    </source>
</evidence>
<dbReference type="PRINTS" id="PR00039">
    <property type="entry name" value="HTHLYSR"/>
</dbReference>
<keyword evidence="2" id="KW-0805">Transcription regulation</keyword>
<dbReference type="RefSeq" id="WP_130430166.1">
    <property type="nucleotide sequence ID" value="NZ_SHKP01000004.1"/>
</dbReference>
<dbReference type="GO" id="GO:0003700">
    <property type="term" value="F:DNA-binding transcription factor activity"/>
    <property type="evidence" value="ECO:0007669"/>
    <property type="project" value="InterPro"/>
</dbReference>
<dbReference type="GO" id="GO:0003677">
    <property type="term" value="F:DNA binding"/>
    <property type="evidence" value="ECO:0007669"/>
    <property type="project" value="UniProtKB-KW"/>
</dbReference>
<dbReference type="Proteomes" id="UP000293671">
    <property type="component" value="Unassembled WGS sequence"/>
</dbReference>
<name>A0A4Q7W085_9BURK</name>
<comment type="similarity">
    <text evidence="1">Belongs to the LysR transcriptional regulatory family.</text>
</comment>
<dbReference type="SUPFAM" id="SSF46785">
    <property type="entry name" value="Winged helix' DNA-binding domain"/>
    <property type="match status" value="1"/>
</dbReference>
<dbReference type="SUPFAM" id="SSF53850">
    <property type="entry name" value="Periplasmic binding protein-like II"/>
    <property type="match status" value="1"/>
</dbReference>
<dbReference type="InterPro" id="IPR000847">
    <property type="entry name" value="LysR_HTH_N"/>
</dbReference>
<dbReference type="CDD" id="cd08422">
    <property type="entry name" value="PBP2_CrgA_like"/>
    <property type="match status" value="1"/>
</dbReference>
<comment type="caution">
    <text evidence="6">The sequence shown here is derived from an EMBL/GenBank/DDBJ whole genome shotgun (WGS) entry which is preliminary data.</text>
</comment>
<dbReference type="PANTHER" id="PTHR30537:SF5">
    <property type="entry name" value="HTH-TYPE TRANSCRIPTIONAL ACTIVATOR TTDR-RELATED"/>
    <property type="match status" value="1"/>
</dbReference>
<protein>
    <submittedName>
        <fullName evidence="6">LysR family transcriptional regulator</fullName>
    </submittedName>
</protein>
<dbReference type="PROSITE" id="PS50931">
    <property type="entry name" value="HTH_LYSR"/>
    <property type="match status" value="1"/>
</dbReference>
<dbReference type="FunFam" id="1.10.10.10:FF:000001">
    <property type="entry name" value="LysR family transcriptional regulator"/>
    <property type="match status" value="1"/>
</dbReference>
<dbReference type="AlphaFoldDB" id="A0A4Q7W085"/>
<dbReference type="PANTHER" id="PTHR30537">
    <property type="entry name" value="HTH-TYPE TRANSCRIPTIONAL REGULATOR"/>
    <property type="match status" value="1"/>
</dbReference>
<dbReference type="Gene3D" id="1.10.10.10">
    <property type="entry name" value="Winged helix-like DNA-binding domain superfamily/Winged helix DNA-binding domain"/>
    <property type="match status" value="1"/>
</dbReference>
<keyword evidence="7" id="KW-1185">Reference proteome</keyword>
<evidence type="ECO:0000256" key="1">
    <source>
        <dbReference type="ARBA" id="ARBA00009437"/>
    </source>
</evidence>
<dbReference type="Pfam" id="PF00126">
    <property type="entry name" value="HTH_1"/>
    <property type="match status" value="1"/>
</dbReference>
<evidence type="ECO:0000256" key="3">
    <source>
        <dbReference type="ARBA" id="ARBA00023125"/>
    </source>
</evidence>
<dbReference type="InterPro" id="IPR036388">
    <property type="entry name" value="WH-like_DNA-bd_sf"/>
</dbReference>
<evidence type="ECO:0000256" key="4">
    <source>
        <dbReference type="ARBA" id="ARBA00023163"/>
    </source>
</evidence>
<keyword evidence="4" id="KW-0804">Transcription</keyword>
<sequence>MDRITGIELFIRVVETGSFSKAAEELRIAQPTATKHVAALEQRLGARLLHRSTRGVSPTEVGQLYYDKCKAIARDLEEADNVAQLAGAGMAGTLRVSTSVAFGRRVLTPLVLAFMREHPQLLVDLSFDDRYVNLVEQGVDVALRMGSLADSTLGARWLGSNPWLLAAAPAYLRARGTPATPAELAGHACLVYSSVMGDARWQFVDTSAADGRQFTVPVHGPLRSNNLSALLAACEAGLGIAALPWYVAHAAVSAGRLLPVLGGHGLPAQEIHAVFPSPKLVPAKVRAFIDFLQPQFRGDWWAL</sequence>
<proteinExistence type="inferred from homology"/>
<dbReference type="Pfam" id="PF03466">
    <property type="entry name" value="LysR_substrate"/>
    <property type="match status" value="1"/>
</dbReference>
<dbReference type="InterPro" id="IPR005119">
    <property type="entry name" value="LysR_subst-bd"/>
</dbReference>
<dbReference type="InterPro" id="IPR036390">
    <property type="entry name" value="WH_DNA-bd_sf"/>
</dbReference>
<organism evidence="6 7">
    <name type="scientific">Rivibacter subsaxonicus</name>
    <dbReference type="NCBI Taxonomy" id="457575"/>
    <lineage>
        <taxon>Bacteria</taxon>
        <taxon>Pseudomonadati</taxon>
        <taxon>Pseudomonadota</taxon>
        <taxon>Betaproteobacteria</taxon>
        <taxon>Burkholderiales</taxon>
        <taxon>Rivibacter</taxon>
    </lineage>
</organism>
<evidence type="ECO:0000256" key="2">
    <source>
        <dbReference type="ARBA" id="ARBA00023015"/>
    </source>
</evidence>
<keyword evidence="3" id="KW-0238">DNA-binding</keyword>
<dbReference type="EMBL" id="SHKP01000004">
    <property type="protein sequence ID" value="RZU02403.1"/>
    <property type="molecule type" value="Genomic_DNA"/>
</dbReference>
<dbReference type="InterPro" id="IPR058163">
    <property type="entry name" value="LysR-type_TF_proteobact-type"/>
</dbReference>
<evidence type="ECO:0000259" key="5">
    <source>
        <dbReference type="PROSITE" id="PS50931"/>
    </source>
</evidence>
<dbReference type="OrthoDB" id="8705920at2"/>
<reference evidence="6 7" key="1">
    <citation type="submission" date="2019-02" db="EMBL/GenBank/DDBJ databases">
        <title>Genomic Encyclopedia of Type Strains, Phase IV (KMG-IV): sequencing the most valuable type-strain genomes for metagenomic binning, comparative biology and taxonomic classification.</title>
        <authorList>
            <person name="Goeker M."/>
        </authorList>
    </citation>
    <scope>NUCLEOTIDE SEQUENCE [LARGE SCALE GENOMIC DNA]</scope>
    <source>
        <strain evidence="6 7">DSM 19570</strain>
    </source>
</reference>
<gene>
    <name evidence="6" type="ORF">EV670_0426</name>
</gene>
<evidence type="ECO:0000313" key="6">
    <source>
        <dbReference type="EMBL" id="RZU02403.1"/>
    </source>
</evidence>
<accession>A0A4Q7W085</accession>
<feature type="domain" description="HTH lysR-type" evidence="5">
    <location>
        <begin position="1"/>
        <end position="59"/>
    </location>
</feature>
<dbReference type="Gene3D" id="3.40.190.290">
    <property type="match status" value="1"/>
</dbReference>